<dbReference type="Proteomes" id="UP000613512">
    <property type="component" value="Unassembled WGS sequence"/>
</dbReference>
<reference evidence="1" key="2">
    <citation type="submission" date="2020-09" db="EMBL/GenBank/DDBJ databases">
        <authorList>
            <person name="Sun Q."/>
            <person name="Zhou Y."/>
        </authorList>
    </citation>
    <scope>NUCLEOTIDE SEQUENCE</scope>
    <source>
        <strain evidence="1">CGMCC 1.12408</strain>
    </source>
</reference>
<dbReference type="AlphaFoldDB" id="A0A916W6R0"/>
<evidence type="ECO:0000313" key="2">
    <source>
        <dbReference type="Proteomes" id="UP000613512"/>
    </source>
</evidence>
<reference evidence="1" key="1">
    <citation type="journal article" date="2014" name="Int. J. Syst. Evol. Microbiol.">
        <title>Complete genome sequence of Corynebacterium casei LMG S-19264T (=DSM 44701T), isolated from a smear-ripened cheese.</title>
        <authorList>
            <consortium name="US DOE Joint Genome Institute (JGI-PGF)"/>
            <person name="Walter F."/>
            <person name="Albersmeier A."/>
            <person name="Kalinowski J."/>
            <person name="Ruckert C."/>
        </authorList>
    </citation>
    <scope>NUCLEOTIDE SEQUENCE</scope>
    <source>
        <strain evidence="1">CGMCC 1.12408</strain>
    </source>
</reference>
<name>A0A916W6R0_9BACI</name>
<evidence type="ECO:0000313" key="1">
    <source>
        <dbReference type="EMBL" id="GGA71905.1"/>
    </source>
</evidence>
<gene>
    <name evidence="1" type="ORF">GCM10008025_14660</name>
</gene>
<comment type="caution">
    <text evidence="1">The sequence shown here is derived from an EMBL/GenBank/DDBJ whole genome shotgun (WGS) entry which is preliminary data.</text>
</comment>
<sequence>MLSYYLAVTVDVCEHNKLYEHMNEYQIKDSVNLDGEVAKYAKQDIAPIVELYECVGAKKKLIKKYQFKEYECKCNS</sequence>
<dbReference type="RefSeq" id="WP_188384020.1">
    <property type="nucleotide sequence ID" value="NZ_BMEY01000006.1"/>
</dbReference>
<protein>
    <submittedName>
        <fullName evidence="1">Uncharacterized protein</fullName>
    </submittedName>
</protein>
<organism evidence="1 2">
    <name type="scientific">Ornithinibacillus halotolerans</name>
    <dbReference type="NCBI Taxonomy" id="1274357"/>
    <lineage>
        <taxon>Bacteria</taxon>
        <taxon>Bacillati</taxon>
        <taxon>Bacillota</taxon>
        <taxon>Bacilli</taxon>
        <taxon>Bacillales</taxon>
        <taxon>Bacillaceae</taxon>
        <taxon>Ornithinibacillus</taxon>
    </lineage>
</organism>
<dbReference type="EMBL" id="BMEY01000006">
    <property type="protein sequence ID" value="GGA71905.1"/>
    <property type="molecule type" value="Genomic_DNA"/>
</dbReference>
<proteinExistence type="predicted"/>
<accession>A0A916W6R0</accession>
<keyword evidence="2" id="KW-1185">Reference proteome</keyword>